<reference evidence="2" key="2">
    <citation type="submission" date="2020-05" db="UniProtKB">
        <authorList>
            <consortium name="EnsemblMetazoa"/>
        </authorList>
    </citation>
    <scope>IDENTIFICATION</scope>
    <source>
        <strain evidence="2">wikel</strain>
    </source>
</reference>
<evidence type="ECO:0000313" key="1">
    <source>
        <dbReference type="EMBL" id="EEC04971.1"/>
    </source>
</evidence>
<dbReference type="HOGENOM" id="CLU_2123771_0_0_1"/>
<evidence type="ECO:0000313" key="2">
    <source>
        <dbReference type="EnsemblMetazoa" id="ISCW018272-PA"/>
    </source>
</evidence>
<dbReference type="EMBL" id="DS695281">
    <property type="protein sequence ID" value="EEC04971.1"/>
    <property type="molecule type" value="Genomic_DNA"/>
</dbReference>
<keyword evidence="3" id="KW-1185">Reference proteome</keyword>
<dbReference type="AlphaFoldDB" id="B7PEE9"/>
<sequence>MEVLFKTVFVPIASSHFLQATTATFLEEVSAASSAFSVFKLASDILGGTTDGGVFVHFNRILTADLGPVPLIANKRPVLTGYLDCEGAKLGCVAQPVSCHGRQDQQLRLRFVSG</sequence>
<proteinExistence type="predicted"/>
<reference evidence="1 3" key="1">
    <citation type="submission" date="2008-03" db="EMBL/GenBank/DDBJ databases">
        <title>Annotation of Ixodes scapularis.</title>
        <authorList>
            <consortium name="Ixodes scapularis Genome Project Consortium"/>
            <person name="Caler E."/>
            <person name="Hannick L.I."/>
            <person name="Bidwell S."/>
            <person name="Joardar V."/>
            <person name="Thiagarajan M."/>
            <person name="Amedeo P."/>
            <person name="Galinsky K.J."/>
            <person name="Schobel S."/>
            <person name="Inman J."/>
            <person name="Hostetler J."/>
            <person name="Miller J."/>
            <person name="Hammond M."/>
            <person name="Megy K."/>
            <person name="Lawson D."/>
            <person name="Kodira C."/>
            <person name="Sutton G."/>
            <person name="Meyer J."/>
            <person name="Hill C.A."/>
            <person name="Birren B."/>
            <person name="Nene V."/>
            <person name="Collins F."/>
            <person name="Alarcon-Chaidez F."/>
            <person name="Wikel S."/>
            <person name="Strausberg R."/>
        </authorList>
    </citation>
    <scope>NUCLEOTIDE SEQUENCE [LARGE SCALE GENOMIC DNA]</scope>
    <source>
        <strain evidence="3">Wikel</strain>
        <strain evidence="1">Wikel colony</strain>
    </source>
</reference>
<dbReference type="Proteomes" id="UP000001555">
    <property type="component" value="Unassembled WGS sequence"/>
</dbReference>
<protein>
    <submittedName>
        <fullName evidence="1 2">Uncharacterized protein</fullName>
    </submittedName>
</protein>
<dbReference type="EnsemblMetazoa" id="ISCW018272-RA">
    <property type="protein sequence ID" value="ISCW018272-PA"/>
    <property type="gene ID" value="ISCW018272"/>
</dbReference>
<gene>
    <name evidence="1" type="ORF">IscW_ISCW018272</name>
</gene>
<organism>
    <name type="scientific">Ixodes scapularis</name>
    <name type="common">Black-legged tick</name>
    <name type="synonym">Deer tick</name>
    <dbReference type="NCBI Taxonomy" id="6945"/>
    <lineage>
        <taxon>Eukaryota</taxon>
        <taxon>Metazoa</taxon>
        <taxon>Ecdysozoa</taxon>
        <taxon>Arthropoda</taxon>
        <taxon>Chelicerata</taxon>
        <taxon>Arachnida</taxon>
        <taxon>Acari</taxon>
        <taxon>Parasitiformes</taxon>
        <taxon>Ixodida</taxon>
        <taxon>Ixodoidea</taxon>
        <taxon>Ixodidae</taxon>
        <taxon>Ixodinae</taxon>
        <taxon>Ixodes</taxon>
    </lineage>
</organism>
<accession>B7PEE9</accession>
<dbReference type="VEuPathDB" id="VectorBase:ISCW018272"/>
<dbReference type="InParanoid" id="B7PEE9"/>
<dbReference type="EMBL" id="ABJB010622054">
    <property type="status" value="NOT_ANNOTATED_CDS"/>
    <property type="molecule type" value="Genomic_DNA"/>
</dbReference>
<evidence type="ECO:0000313" key="3">
    <source>
        <dbReference type="Proteomes" id="UP000001555"/>
    </source>
</evidence>
<dbReference type="PaxDb" id="6945-B7PEE9"/>
<name>B7PEE9_IXOSC</name>
<dbReference type="VEuPathDB" id="VectorBase:ISCI018272"/>